<feature type="region of interest" description="Disordered" evidence="1">
    <location>
        <begin position="1"/>
        <end position="28"/>
    </location>
</feature>
<dbReference type="STRING" id="1073089.A0A1L9RWC7"/>
<feature type="region of interest" description="Disordered" evidence="1">
    <location>
        <begin position="44"/>
        <end position="167"/>
    </location>
</feature>
<feature type="compositionally biased region" description="Polar residues" evidence="1">
    <location>
        <begin position="135"/>
        <end position="158"/>
    </location>
</feature>
<evidence type="ECO:0000256" key="1">
    <source>
        <dbReference type="SAM" id="MobiDB-lite"/>
    </source>
</evidence>
<accession>A0A1L9RWC7</accession>
<evidence type="ECO:0000313" key="3">
    <source>
        <dbReference type="Proteomes" id="UP000184383"/>
    </source>
</evidence>
<name>A0A1L9RWC7_ASPWE</name>
<dbReference type="EMBL" id="KV878210">
    <property type="protein sequence ID" value="OJJ39225.1"/>
    <property type="molecule type" value="Genomic_DNA"/>
</dbReference>
<dbReference type="AlphaFoldDB" id="A0A1L9RWC7"/>
<dbReference type="RefSeq" id="XP_040692901.1">
    <property type="nucleotide sequence ID" value="XM_040832692.1"/>
</dbReference>
<dbReference type="OrthoDB" id="5345625at2759"/>
<proteinExistence type="predicted"/>
<feature type="region of interest" description="Disordered" evidence="1">
    <location>
        <begin position="208"/>
        <end position="343"/>
    </location>
</feature>
<protein>
    <submittedName>
        <fullName evidence="2">Uncharacterized protein</fullName>
    </submittedName>
</protein>
<evidence type="ECO:0000313" key="2">
    <source>
        <dbReference type="EMBL" id="OJJ39225.1"/>
    </source>
</evidence>
<organism evidence="2 3">
    <name type="scientific">Aspergillus wentii DTO 134E9</name>
    <dbReference type="NCBI Taxonomy" id="1073089"/>
    <lineage>
        <taxon>Eukaryota</taxon>
        <taxon>Fungi</taxon>
        <taxon>Dikarya</taxon>
        <taxon>Ascomycota</taxon>
        <taxon>Pezizomycotina</taxon>
        <taxon>Eurotiomycetes</taxon>
        <taxon>Eurotiomycetidae</taxon>
        <taxon>Eurotiales</taxon>
        <taxon>Aspergillaceae</taxon>
        <taxon>Aspergillus</taxon>
        <taxon>Aspergillus subgen. Cremei</taxon>
    </lineage>
</organism>
<feature type="compositionally biased region" description="Polar residues" evidence="1">
    <location>
        <begin position="215"/>
        <end position="236"/>
    </location>
</feature>
<feature type="compositionally biased region" description="Basic and acidic residues" evidence="1">
    <location>
        <begin position="10"/>
        <end position="19"/>
    </location>
</feature>
<keyword evidence="3" id="KW-1185">Reference proteome</keyword>
<feature type="compositionally biased region" description="Low complexity" evidence="1">
    <location>
        <begin position="53"/>
        <end position="63"/>
    </location>
</feature>
<dbReference type="GeneID" id="63748540"/>
<reference evidence="3" key="1">
    <citation type="journal article" date="2017" name="Genome Biol.">
        <title>Comparative genomics reveals high biological diversity and specific adaptations in the industrially and medically important fungal genus Aspergillus.</title>
        <authorList>
            <person name="de Vries R.P."/>
            <person name="Riley R."/>
            <person name="Wiebenga A."/>
            <person name="Aguilar-Osorio G."/>
            <person name="Amillis S."/>
            <person name="Uchima C.A."/>
            <person name="Anderluh G."/>
            <person name="Asadollahi M."/>
            <person name="Askin M."/>
            <person name="Barry K."/>
            <person name="Battaglia E."/>
            <person name="Bayram O."/>
            <person name="Benocci T."/>
            <person name="Braus-Stromeyer S.A."/>
            <person name="Caldana C."/>
            <person name="Canovas D."/>
            <person name="Cerqueira G.C."/>
            <person name="Chen F."/>
            <person name="Chen W."/>
            <person name="Choi C."/>
            <person name="Clum A."/>
            <person name="Dos Santos R.A."/>
            <person name="Damasio A.R."/>
            <person name="Diallinas G."/>
            <person name="Emri T."/>
            <person name="Fekete E."/>
            <person name="Flipphi M."/>
            <person name="Freyberg S."/>
            <person name="Gallo A."/>
            <person name="Gournas C."/>
            <person name="Habgood R."/>
            <person name="Hainaut M."/>
            <person name="Harispe M.L."/>
            <person name="Henrissat B."/>
            <person name="Hilden K.S."/>
            <person name="Hope R."/>
            <person name="Hossain A."/>
            <person name="Karabika E."/>
            <person name="Karaffa L."/>
            <person name="Karanyi Z."/>
            <person name="Krasevec N."/>
            <person name="Kuo A."/>
            <person name="Kusch H."/>
            <person name="LaButti K."/>
            <person name="Lagendijk E.L."/>
            <person name="Lapidus A."/>
            <person name="Levasseur A."/>
            <person name="Lindquist E."/>
            <person name="Lipzen A."/>
            <person name="Logrieco A.F."/>
            <person name="MacCabe A."/>
            <person name="Maekelae M.R."/>
            <person name="Malavazi I."/>
            <person name="Melin P."/>
            <person name="Meyer V."/>
            <person name="Mielnichuk N."/>
            <person name="Miskei M."/>
            <person name="Molnar A.P."/>
            <person name="Mule G."/>
            <person name="Ngan C.Y."/>
            <person name="Orejas M."/>
            <person name="Orosz E."/>
            <person name="Ouedraogo J.P."/>
            <person name="Overkamp K.M."/>
            <person name="Park H.-S."/>
            <person name="Perrone G."/>
            <person name="Piumi F."/>
            <person name="Punt P.J."/>
            <person name="Ram A.F."/>
            <person name="Ramon A."/>
            <person name="Rauscher S."/>
            <person name="Record E."/>
            <person name="Riano-Pachon D.M."/>
            <person name="Robert V."/>
            <person name="Roehrig J."/>
            <person name="Ruller R."/>
            <person name="Salamov A."/>
            <person name="Salih N.S."/>
            <person name="Samson R.A."/>
            <person name="Sandor E."/>
            <person name="Sanguinetti M."/>
            <person name="Schuetze T."/>
            <person name="Sepcic K."/>
            <person name="Shelest E."/>
            <person name="Sherlock G."/>
            <person name="Sophianopoulou V."/>
            <person name="Squina F.M."/>
            <person name="Sun H."/>
            <person name="Susca A."/>
            <person name="Todd R.B."/>
            <person name="Tsang A."/>
            <person name="Unkles S.E."/>
            <person name="van de Wiele N."/>
            <person name="van Rossen-Uffink D."/>
            <person name="Oliveira J.V."/>
            <person name="Vesth T.C."/>
            <person name="Visser J."/>
            <person name="Yu J.-H."/>
            <person name="Zhou M."/>
            <person name="Andersen M.R."/>
            <person name="Archer D.B."/>
            <person name="Baker S.E."/>
            <person name="Benoit I."/>
            <person name="Brakhage A.A."/>
            <person name="Braus G.H."/>
            <person name="Fischer R."/>
            <person name="Frisvad J.C."/>
            <person name="Goldman G.H."/>
            <person name="Houbraken J."/>
            <person name="Oakley B."/>
            <person name="Pocsi I."/>
            <person name="Scazzocchio C."/>
            <person name="Seiboth B."/>
            <person name="vanKuyk P.A."/>
            <person name="Wortman J."/>
            <person name="Dyer P.S."/>
            <person name="Grigoriev I.V."/>
        </authorList>
    </citation>
    <scope>NUCLEOTIDE SEQUENCE [LARGE SCALE GENOMIC DNA]</scope>
    <source>
        <strain evidence="3">DTO 134E9</strain>
    </source>
</reference>
<feature type="compositionally biased region" description="Polar residues" evidence="1">
    <location>
        <begin position="98"/>
        <end position="116"/>
    </location>
</feature>
<sequence>MHSTALHPSPVKDGRRILGDKPANACLSPARSRNVDSFLTATSPVKRSLFDASSPKKLLPSPSFAGQKRTIEQVDDIPVNKRSLQVQRVEARNEVPSRETSSAQSTAQDDTRSTQPRAMDSDVSSKSQEQSQQSLPPTQNTQLSPSTLNVSRDTTSTRAVPEDPETRKVFIQEKANLLRSRIQSAMRNVRDQQFDRRLSELEAHSRKYPRLSFPVTPTQHQHKTAQSLRQATTPPSEKTPRQFQPAPDFQPTSESTSIRPGLSSPPLSAGNAATEQDPMRTPTQKNHHHHSESADSPMQLSSPPATVPRSGCDRREMREDTEEASDCGGDPEKFTTPSHKGDAVDGLLKLMSTAEKGEKSDTWTG</sequence>
<feature type="compositionally biased region" description="Low complexity" evidence="1">
    <location>
        <begin position="121"/>
        <end position="134"/>
    </location>
</feature>
<dbReference type="VEuPathDB" id="FungiDB:ASPWEDRAFT_25074"/>
<gene>
    <name evidence="2" type="ORF">ASPWEDRAFT_25074</name>
</gene>
<feature type="compositionally biased region" description="Polar residues" evidence="1">
    <location>
        <begin position="294"/>
        <end position="304"/>
    </location>
</feature>
<dbReference type="Proteomes" id="UP000184383">
    <property type="component" value="Unassembled WGS sequence"/>
</dbReference>